<name>A0A075R4G3_BRELA</name>
<keyword evidence="2" id="KW-1185">Reference proteome</keyword>
<proteinExistence type="predicted"/>
<sequence>MFDFDSLINLLLSTAIKVCINHLKAYWSKKSKTNKAKPKKIKSRNRKK</sequence>
<dbReference type="AlphaFoldDB" id="A0A075R4G3"/>
<evidence type="ECO:0000313" key="1">
    <source>
        <dbReference type="EMBL" id="AIG27432.1"/>
    </source>
</evidence>
<protein>
    <submittedName>
        <fullName evidence="1">Uncharacterized protein</fullName>
    </submittedName>
</protein>
<organism evidence="1 2">
    <name type="scientific">Brevibacillus laterosporus LMG 15441</name>
    <dbReference type="NCBI Taxonomy" id="1042163"/>
    <lineage>
        <taxon>Bacteria</taxon>
        <taxon>Bacillati</taxon>
        <taxon>Bacillota</taxon>
        <taxon>Bacilli</taxon>
        <taxon>Bacillales</taxon>
        <taxon>Paenibacillaceae</taxon>
        <taxon>Brevibacillus</taxon>
    </lineage>
</organism>
<dbReference type="KEGG" id="blr:BRLA_c031200"/>
<evidence type="ECO:0000313" key="2">
    <source>
        <dbReference type="Proteomes" id="UP000005850"/>
    </source>
</evidence>
<dbReference type="HOGENOM" id="CLU_3150227_0_0_9"/>
<dbReference type="Proteomes" id="UP000005850">
    <property type="component" value="Chromosome"/>
</dbReference>
<gene>
    <name evidence="1" type="ORF">BRLA_c031200</name>
</gene>
<dbReference type="EMBL" id="CP007806">
    <property type="protein sequence ID" value="AIG27432.1"/>
    <property type="molecule type" value="Genomic_DNA"/>
</dbReference>
<reference evidence="1 2" key="1">
    <citation type="journal article" date="2011" name="J. Bacteriol.">
        <title>Genome sequence of Brevibacillus laterosporus LMG 15441, a pathogen of invertebrates.</title>
        <authorList>
            <person name="Djukic M."/>
            <person name="Poehlein A."/>
            <person name="Thurmer A."/>
            <person name="Daniel R."/>
        </authorList>
    </citation>
    <scope>NUCLEOTIDE SEQUENCE [LARGE SCALE GENOMIC DNA]</scope>
    <source>
        <strain evidence="1 2">LMG 15441</strain>
    </source>
</reference>
<accession>A0A075R4G3</accession>